<feature type="coiled-coil region" evidence="7">
    <location>
        <begin position="713"/>
        <end position="768"/>
    </location>
</feature>
<dbReference type="Pfam" id="PF01739">
    <property type="entry name" value="CheR"/>
    <property type="match status" value="1"/>
</dbReference>
<dbReference type="CDD" id="cd00130">
    <property type="entry name" value="PAS"/>
    <property type="match status" value="1"/>
</dbReference>
<feature type="active site" evidence="6">
    <location>
        <position position="188"/>
    </location>
</feature>
<evidence type="ECO:0000256" key="2">
    <source>
        <dbReference type="ARBA" id="ARBA00012534"/>
    </source>
</evidence>
<dbReference type="InterPro" id="IPR022642">
    <property type="entry name" value="CheR_C"/>
</dbReference>
<dbReference type="GO" id="GO:0008983">
    <property type="term" value="F:protein-glutamate O-methyltransferase activity"/>
    <property type="evidence" value="ECO:0007669"/>
    <property type="project" value="UniProtKB-EC"/>
</dbReference>
<dbReference type="SUPFAM" id="SSF55785">
    <property type="entry name" value="PYP-like sensor domain (PAS domain)"/>
    <property type="match status" value="2"/>
</dbReference>
<dbReference type="PROSITE" id="PS50122">
    <property type="entry name" value="CHEB"/>
    <property type="match status" value="1"/>
</dbReference>
<dbReference type="SMART" id="SM00091">
    <property type="entry name" value="PAS"/>
    <property type="match status" value="2"/>
</dbReference>
<dbReference type="STRING" id="1058.SAMN05421783_101502"/>
<dbReference type="SUPFAM" id="SSF53335">
    <property type="entry name" value="S-adenosyl-L-methionine-dependent methyltransferases"/>
    <property type="match status" value="1"/>
</dbReference>
<dbReference type="Gene3D" id="3.40.50.150">
    <property type="entry name" value="Vaccinia Virus protein VP39"/>
    <property type="match status" value="1"/>
</dbReference>
<dbReference type="NCBIfam" id="TIGR00229">
    <property type="entry name" value="sensory_box"/>
    <property type="match status" value="1"/>
</dbReference>
<keyword evidence="6" id="KW-0378">Hydrolase</keyword>
<dbReference type="PANTHER" id="PTHR24422">
    <property type="entry name" value="CHEMOTAXIS PROTEIN METHYLTRANSFERASE"/>
    <property type="match status" value="1"/>
</dbReference>
<dbReference type="AlphaFoldDB" id="A0A1H2R149"/>
<dbReference type="PRINTS" id="PR00996">
    <property type="entry name" value="CHERMTFRASE"/>
</dbReference>
<evidence type="ECO:0000256" key="3">
    <source>
        <dbReference type="ARBA" id="ARBA00022603"/>
    </source>
</evidence>
<evidence type="ECO:0000256" key="7">
    <source>
        <dbReference type="SAM" id="Coils"/>
    </source>
</evidence>
<keyword evidence="5" id="KW-0949">S-adenosyl-L-methionine</keyword>
<name>A0A1H2R149_THIRO</name>
<feature type="domain" description="PAS" evidence="9">
    <location>
        <begin position="903"/>
        <end position="973"/>
    </location>
</feature>
<dbReference type="Gene3D" id="3.40.50.180">
    <property type="entry name" value="Methylesterase CheB, C-terminal domain"/>
    <property type="match status" value="1"/>
</dbReference>
<keyword evidence="13" id="KW-1185">Reference proteome</keyword>
<dbReference type="PROSITE" id="PS50112">
    <property type="entry name" value="PAS"/>
    <property type="match status" value="1"/>
</dbReference>
<evidence type="ECO:0000313" key="13">
    <source>
        <dbReference type="Proteomes" id="UP000198816"/>
    </source>
</evidence>
<accession>A0A1H2R149</accession>
<dbReference type="EC" id="2.1.1.80" evidence="2"/>
<keyword evidence="6" id="KW-0145">Chemotaxis</keyword>
<dbReference type="GO" id="GO:0005737">
    <property type="term" value="C:cytoplasm"/>
    <property type="evidence" value="ECO:0007669"/>
    <property type="project" value="InterPro"/>
</dbReference>
<dbReference type="SUPFAM" id="SSF52738">
    <property type="entry name" value="Methylesterase CheB, C-terminal domain"/>
    <property type="match status" value="1"/>
</dbReference>
<sequence>MSSDPQASRPPPTPESSPERSQAPSRASASGAVEHAAPAASTGGKGRSPADRDAEPENGVFPIVGIGASAGGLDAFRRLLHHLPTRTGMAFVLIQHLDPAHPSLLVELLVGATRMPVREAVDGELVEPDHIYIIPPNCSLGLHHRRLLVLARREERGLHLPVDSFLQTLADDLGPKAIGVVLSGTGSDGTHGLKAIKAVGGMTFAQDEHSAEHFGMPGSAIAAGCVDLVLAPPEMACELARIARHPYLRQPARGIAELPGGNEEDLGKIFMVLRTHTGNDFSFYKRDTILRRIKRRMAVHRIDRLAEYVRYLQSEPEEIAKLFDDLLISVTGFFREPEAFDALREKVFPVLFAGSDVERPVRVWVPGCATGEEAYSIAIAMIDYLGDQATGTRIQIFGTDIDAKAIEKARAGLFAEPLVAHLEPEQLKRFFVKVAGGYEVAKPVRDLCIFAVQNLVKDPPFSRLDLVSCRNLMIYFGPPLQKQALQIFHYALEPNRFLMLGASESIGARADLFALLDQKTKIYTKKSNAPRLDPALMPRAFQSPVGAPVLPAAAGASEPIDLTEATDRMILKLYGPPGVVVSGDLDILLFRGETGRYLDPIPGTATLNLLKLARRELAVELRAAMQEARTSGTAVSKSRVWYRRNGIDAWVGLRVLPIDDGGPPDRLLVLFEETAAAEPGSVPAPGTTSEPPMPVDERIVGLERELTSTRDYLQSIITEQERNNEQLKSANEEIQSANEELQSTIEELETAKEELQSTNEELATVNCELENRNHDLAEANSDLGNLLVSVHLPVLILDANLRIRQFTPQAGGLLNLIASDRGRPIGNIKPNIEIPDLDTRVQTVIDQVTPQALEVQDKDGHWYSVRIRPYKSTENRIEGAVIAFVDVDEVKTSEARLRRALEQEQRLVALVKDADDAITMQGFDGSIRAWNQAAERIYGYRESDALAMPIERLIPPEAMALYRETIERLQRGECVDPFESTRMHADGRRVPVQIHPIALLDTRGNPYAFATTERPASTTDT</sequence>
<gene>
    <name evidence="12" type="ORF">SAMN05421783_101502</name>
</gene>
<dbReference type="InterPro" id="IPR000780">
    <property type="entry name" value="CheR_MeTrfase"/>
</dbReference>
<dbReference type="GO" id="GO:0008984">
    <property type="term" value="F:protein-glutamate methylesterase activity"/>
    <property type="evidence" value="ECO:0007669"/>
    <property type="project" value="InterPro"/>
</dbReference>
<dbReference type="Pfam" id="PF03705">
    <property type="entry name" value="CheR_N"/>
    <property type="match status" value="1"/>
</dbReference>
<evidence type="ECO:0000256" key="1">
    <source>
        <dbReference type="ARBA" id="ARBA00001541"/>
    </source>
</evidence>
<dbReference type="Pfam" id="PF13596">
    <property type="entry name" value="PAS_10"/>
    <property type="match status" value="1"/>
</dbReference>
<dbReference type="OrthoDB" id="9816309at2"/>
<organism evidence="12 13">
    <name type="scientific">Thiocapsa roseopersicina</name>
    <dbReference type="NCBI Taxonomy" id="1058"/>
    <lineage>
        <taxon>Bacteria</taxon>
        <taxon>Pseudomonadati</taxon>
        <taxon>Pseudomonadota</taxon>
        <taxon>Gammaproteobacteria</taxon>
        <taxon>Chromatiales</taxon>
        <taxon>Chromatiaceae</taxon>
        <taxon>Thiocapsa</taxon>
    </lineage>
</organism>
<evidence type="ECO:0000256" key="5">
    <source>
        <dbReference type="ARBA" id="ARBA00022691"/>
    </source>
</evidence>
<evidence type="ECO:0000313" key="12">
    <source>
        <dbReference type="EMBL" id="SDW13186.1"/>
    </source>
</evidence>
<dbReference type="InterPro" id="IPR000673">
    <property type="entry name" value="Sig_transdc_resp-reg_Me-estase"/>
</dbReference>
<dbReference type="InterPro" id="IPR036804">
    <property type="entry name" value="CheR_N_sf"/>
</dbReference>
<dbReference type="Proteomes" id="UP000198816">
    <property type="component" value="Unassembled WGS sequence"/>
</dbReference>
<comment type="catalytic activity">
    <reaction evidence="1">
        <text>L-glutamyl-[protein] + S-adenosyl-L-methionine = [protein]-L-glutamate 5-O-methyl ester + S-adenosyl-L-homocysteine</text>
        <dbReference type="Rhea" id="RHEA:24452"/>
        <dbReference type="Rhea" id="RHEA-COMP:10208"/>
        <dbReference type="Rhea" id="RHEA-COMP:10311"/>
        <dbReference type="ChEBI" id="CHEBI:29973"/>
        <dbReference type="ChEBI" id="CHEBI:57856"/>
        <dbReference type="ChEBI" id="CHEBI:59789"/>
        <dbReference type="ChEBI" id="CHEBI:82795"/>
        <dbReference type="EC" id="2.1.1.80"/>
    </reaction>
</comment>
<dbReference type="InterPro" id="IPR050903">
    <property type="entry name" value="Bact_Chemotaxis_MeTrfase"/>
</dbReference>
<dbReference type="RefSeq" id="WP_093027741.1">
    <property type="nucleotide sequence ID" value="NZ_FNNZ01000001.1"/>
</dbReference>
<dbReference type="PROSITE" id="PS50123">
    <property type="entry name" value="CHER"/>
    <property type="match status" value="1"/>
</dbReference>
<dbReference type="InterPro" id="IPR029063">
    <property type="entry name" value="SAM-dependent_MTases_sf"/>
</dbReference>
<dbReference type="GO" id="GO:0006935">
    <property type="term" value="P:chemotaxis"/>
    <property type="evidence" value="ECO:0007669"/>
    <property type="project" value="UniProtKB-UniRule"/>
</dbReference>
<dbReference type="SUPFAM" id="SSF47757">
    <property type="entry name" value="Chemotaxis receptor methyltransferase CheR, N-terminal domain"/>
    <property type="match status" value="1"/>
</dbReference>
<feature type="active site" evidence="6">
    <location>
        <position position="69"/>
    </location>
</feature>
<reference evidence="13" key="1">
    <citation type="submission" date="2016-10" db="EMBL/GenBank/DDBJ databases">
        <authorList>
            <person name="Varghese N."/>
            <person name="Submissions S."/>
        </authorList>
    </citation>
    <scope>NUCLEOTIDE SEQUENCE [LARGE SCALE GENOMIC DNA]</scope>
    <source>
        <strain evidence="13">DSM 217</strain>
    </source>
</reference>
<dbReference type="GO" id="GO:0000156">
    <property type="term" value="F:phosphorelay response regulator activity"/>
    <property type="evidence" value="ECO:0007669"/>
    <property type="project" value="InterPro"/>
</dbReference>
<dbReference type="InterPro" id="IPR035965">
    <property type="entry name" value="PAS-like_dom_sf"/>
</dbReference>
<proteinExistence type="predicted"/>
<evidence type="ECO:0000256" key="4">
    <source>
        <dbReference type="ARBA" id="ARBA00022679"/>
    </source>
</evidence>
<dbReference type="EMBL" id="FNNZ01000001">
    <property type="protein sequence ID" value="SDW13186.1"/>
    <property type="molecule type" value="Genomic_DNA"/>
</dbReference>
<keyword evidence="4" id="KW-0808">Transferase</keyword>
<protein>
    <recommendedName>
        <fullName evidence="2">protein-glutamate O-methyltransferase</fullName>
        <ecNumber evidence="2">2.1.1.80</ecNumber>
    </recommendedName>
</protein>
<dbReference type="InterPro" id="IPR035909">
    <property type="entry name" value="CheB_C"/>
</dbReference>
<dbReference type="Gene3D" id="3.30.450.20">
    <property type="entry name" value="PAS domain"/>
    <property type="match status" value="2"/>
</dbReference>
<feature type="domain" description="CheB-type methylesterase" evidence="10">
    <location>
        <begin position="56"/>
        <end position="239"/>
    </location>
</feature>
<evidence type="ECO:0000256" key="6">
    <source>
        <dbReference type="PROSITE-ProRule" id="PRU00050"/>
    </source>
</evidence>
<feature type="domain" description="CheR-type methyltransferase" evidence="11">
    <location>
        <begin position="263"/>
        <end position="526"/>
    </location>
</feature>
<feature type="region of interest" description="Disordered" evidence="8">
    <location>
        <begin position="1"/>
        <end position="59"/>
    </location>
</feature>
<evidence type="ECO:0000259" key="9">
    <source>
        <dbReference type="PROSITE" id="PS50112"/>
    </source>
</evidence>
<dbReference type="CDD" id="cd16434">
    <property type="entry name" value="CheB-CheR_fusion"/>
    <property type="match status" value="1"/>
</dbReference>
<keyword evidence="7" id="KW-0175">Coiled coil</keyword>
<dbReference type="Pfam" id="PF13426">
    <property type="entry name" value="PAS_9"/>
    <property type="match status" value="1"/>
</dbReference>
<dbReference type="SMART" id="SM00138">
    <property type="entry name" value="MeTrc"/>
    <property type="match status" value="1"/>
</dbReference>
<dbReference type="Pfam" id="PF01339">
    <property type="entry name" value="CheB_methylest"/>
    <property type="match status" value="1"/>
</dbReference>
<dbReference type="PANTHER" id="PTHR24422:SF27">
    <property type="entry name" value="PROTEIN-GLUTAMATE O-METHYLTRANSFERASE"/>
    <property type="match status" value="1"/>
</dbReference>
<feature type="active site" evidence="6">
    <location>
        <position position="96"/>
    </location>
</feature>
<evidence type="ECO:0000259" key="10">
    <source>
        <dbReference type="PROSITE" id="PS50122"/>
    </source>
</evidence>
<dbReference type="GO" id="GO:0032259">
    <property type="term" value="P:methylation"/>
    <property type="evidence" value="ECO:0007669"/>
    <property type="project" value="UniProtKB-KW"/>
</dbReference>
<evidence type="ECO:0000256" key="8">
    <source>
        <dbReference type="SAM" id="MobiDB-lite"/>
    </source>
</evidence>
<dbReference type="InterPro" id="IPR000014">
    <property type="entry name" value="PAS"/>
</dbReference>
<keyword evidence="3" id="KW-0489">Methyltransferase</keyword>
<dbReference type="InterPro" id="IPR022641">
    <property type="entry name" value="CheR_N"/>
</dbReference>
<dbReference type="Gene3D" id="1.10.155.10">
    <property type="entry name" value="Chemotaxis receptor methyltransferase CheR, N-terminal domain"/>
    <property type="match status" value="1"/>
</dbReference>
<evidence type="ECO:0000259" key="11">
    <source>
        <dbReference type="PROSITE" id="PS50123"/>
    </source>
</evidence>